<comment type="caution">
    <text evidence="1">The sequence shown here is derived from an EMBL/GenBank/DDBJ whole genome shotgun (WGS) entry which is preliminary data.</text>
</comment>
<organism evidence="1 2">
    <name type="scientific">Microtetraspora fusca</name>
    <dbReference type="NCBI Taxonomy" id="1997"/>
    <lineage>
        <taxon>Bacteria</taxon>
        <taxon>Bacillati</taxon>
        <taxon>Actinomycetota</taxon>
        <taxon>Actinomycetes</taxon>
        <taxon>Streptosporangiales</taxon>
        <taxon>Streptosporangiaceae</taxon>
        <taxon>Microtetraspora</taxon>
    </lineage>
</organism>
<gene>
    <name evidence="1" type="ORF">ACFY05_33020</name>
</gene>
<dbReference type="EMBL" id="JBIAXI010000024">
    <property type="protein sequence ID" value="MFF4777661.1"/>
    <property type="molecule type" value="Genomic_DNA"/>
</dbReference>
<reference evidence="1 2" key="1">
    <citation type="submission" date="2024-10" db="EMBL/GenBank/DDBJ databases">
        <title>The Natural Products Discovery Center: Release of the First 8490 Sequenced Strains for Exploring Actinobacteria Biosynthetic Diversity.</title>
        <authorList>
            <person name="Kalkreuter E."/>
            <person name="Kautsar S.A."/>
            <person name="Yang D."/>
            <person name="Bader C.D."/>
            <person name="Teijaro C.N."/>
            <person name="Fluegel L."/>
            <person name="Davis C.M."/>
            <person name="Simpson J.R."/>
            <person name="Lauterbach L."/>
            <person name="Steele A.D."/>
            <person name="Gui C."/>
            <person name="Meng S."/>
            <person name="Li G."/>
            <person name="Viehrig K."/>
            <person name="Ye F."/>
            <person name="Su P."/>
            <person name="Kiefer A.F."/>
            <person name="Nichols A."/>
            <person name="Cepeda A.J."/>
            <person name="Yan W."/>
            <person name="Fan B."/>
            <person name="Jiang Y."/>
            <person name="Adhikari A."/>
            <person name="Zheng C.-J."/>
            <person name="Schuster L."/>
            <person name="Cowan T.M."/>
            <person name="Smanski M.J."/>
            <person name="Chevrette M.G."/>
            <person name="De Carvalho L.P.S."/>
            <person name="Shen B."/>
        </authorList>
    </citation>
    <scope>NUCLEOTIDE SEQUENCE [LARGE SCALE GENOMIC DNA]</scope>
    <source>
        <strain evidence="1 2">NPDC001281</strain>
    </source>
</reference>
<name>A0ABW6VE72_MICFU</name>
<evidence type="ECO:0000313" key="2">
    <source>
        <dbReference type="Proteomes" id="UP001602119"/>
    </source>
</evidence>
<protein>
    <submittedName>
        <fullName evidence="1">Uncharacterized protein</fullName>
    </submittedName>
</protein>
<keyword evidence="2" id="KW-1185">Reference proteome</keyword>
<sequence>MTTPIPAPPLPIDPQRAVQTITGIHSQAKSMIARHWQRTIENLPDQGHDDRRLLQDRMSILKAAGADIEPLVNEWQERWDAYQRDGGTLEFTPIAPA</sequence>
<dbReference type="Proteomes" id="UP001602119">
    <property type="component" value="Unassembled WGS sequence"/>
</dbReference>
<dbReference type="RefSeq" id="WP_387346166.1">
    <property type="nucleotide sequence ID" value="NZ_JBIAXI010000024.1"/>
</dbReference>
<evidence type="ECO:0000313" key="1">
    <source>
        <dbReference type="EMBL" id="MFF4777661.1"/>
    </source>
</evidence>
<proteinExistence type="predicted"/>
<accession>A0ABW6VE72</accession>